<dbReference type="GO" id="GO:0015087">
    <property type="term" value="F:cobalt ion transmembrane transporter activity"/>
    <property type="evidence" value="ECO:0007669"/>
    <property type="project" value="InterPro"/>
</dbReference>
<comment type="subcellular location">
    <subcellularLocation>
        <location evidence="1">Cell membrane</location>
        <topology evidence="1">Multi-pass membrane protein</topology>
    </subcellularLocation>
</comment>
<keyword evidence="4" id="KW-1003">Cell membrane</keyword>
<dbReference type="GO" id="GO:0050897">
    <property type="term" value="F:cobalt ion binding"/>
    <property type="evidence" value="ECO:0007669"/>
    <property type="project" value="TreeGrafter"/>
</dbReference>
<evidence type="ECO:0000256" key="11">
    <source>
        <dbReference type="ARBA" id="ARBA00045497"/>
    </source>
</evidence>
<comment type="similarity">
    <text evidence="2">Belongs to the CorA metal ion transporter (MIT) (TC 1.A.35) family.</text>
</comment>
<evidence type="ECO:0000256" key="12">
    <source>
        <dbReference type="SAM" id="Phobius"/>
    </source>
</evidence>
<dbReference type="CDD" id="cd12828">
    <property type="entry name" value="TmCorA-like_1"/>
    <property type="match status" value="1"/>
</dbReference>
<dbReference type="Proteomes" id="UP001061958">
    <property type="component" value="Unassembled WGS sequence"/>
</dbReference>
<dbReference type="InterPro" id="IPR045861">
    <property type="entry name" value="CorA_cytoplasmic_dom"/>
</dbReference>
<dbReference type="PANTHER" id="PTHR46494">
    <property type="entry name" value="CORA FAMILY METAL ION TRANSPORTER (EUROFUNG)"/>
    <property type="match status" value="1"/>
</dbReference>
<evidence type="ECO:0000256" key="7">
    <source>
        <dbReference type="ARBA" id="ARBA00022989"/>
    </source>
</evidence>
<dbReference type="SUPFAM" id="SSF143865">
    <property type="entry name" value="CorA soluble domain-like"/>
    <property type="match status" value="1"/>
</dbReference>
<dbReference type="FunFam" id="1.20.58.340:FF:000004">
    <property type="entry name" value="Magnesium transport protein CorA"/>
    <property type="match status" value="1"/>
</dbReference>
<dbReference type="PANTHER" id="PTHR46494:SF1">
    <property type="entry name" value="CORA FAMILY METAL ION TRANSPORTER (EUROFUNG)"/>
    <property type="match status" value="1"/>
</dbReference>
<dbReference type="Pfam" id="PF01544">
    <property type="entry name" value="CorA"/>
    <property type="match status" value="1"/>
</dbReference>
<dbReference type="GO" id="GO:0015095">
    <property type="term" value="F:magnesium ion transmembrane transporter activity"/>
    <property type="evidence" value="ECO:0007669"/>
    <property type="project" value="InterPro"/>
</dbReference>
<comment type="function">
    <text evidence="11">Mediates influx of magnesium ions. Alternates between open and closed states. Activated by low cytoplasmic Mg(2+) levels. Inactive when cytoplasmic Mg(2+) levels are high.</text>
</comment>
<name>A0A9C7PX82_9RHOD</name>
<feature type="transmembrane region" description="Helical" evidence="12">
    <location>
        <begin position="323"/>
        <end position="343"/>
    </location>
</feature>
<dbReference type="GO" id="GO:0000287">
    <property type="term" value="F:magnesium ion binding"/>
    <property type="evidence" value="ECO:0007669"/>
    <property type="project" value="TreeGrafter"/>
</dbReference>
<evidence type="ECO:0000256" key="4">
    <source>
        <dbReference type="ARBA" id="ARBA00022475"/>
    </source>
</evidence>
<reference evidence="13" key="2">
    <citation type="submission" date="2022-01" db="EMBL/GenBank/DDBJ databases">
        <authorList>
            <person name="Hirooka S."/>
            <person name="Miyagishima S.Y."/>
        </authorList>
    </citation>
    <scope>NUCLEOTIDE SEQUENCE</scope>
    <source>
        <strain evidence="13">NBRC 102759</strain>
    </source>
</reference>
<evidence type="ECO:0000256" key="3">
    <source>
        <dbReference type="ARBA" id="ARBA00022448"/>
    </source>
</evidence>
<evidence type="ECO:0000256" key="5">
    <source>
        <dbReference type="ARBA" id="ARBA00022692"/>
    </source>
</evidence>
<gene>
    <name evidence="13" type="ORF">GpartN1_g3911.t1</name>
</gene>
<dbReference type="Gene3D" id="1.20.58.340">
    <property type="entry name" value="Magnesium transport protein CorA, transmembrane region"/>
    <property type="match status" value="2"/>
</dbReference>
<keyword evidence="5 12" id="KW-0812">Transmembrane</keyword>
<evidence type="ECO:0000256" key="9">
    <source>
        <dbReference type="ARBA" id="ARBA00023136"/>
    </source>
</evidence>
<proteinExistence type="inferred from homology"/>
<dbReference type="OrthoDB" id="9978047at2759"/>
<organism evidence="13 14">
    <name type="scientific">Galdieria partita</name>
    <dbReference type="NCBI Taxonomy" id="83374"/>
    <lineage>
        <taxon>Eukaryota</taxon>
        <taxon>Rhodophyta</taxon>
        <taxon>Bangiophyceae</taxon>
        <taxon>Galdieriales</taxon>
        <taxon>Galdieriaceae</taxon>
        <taxon>Galdieria</taxon>
    </lineage>
</organism>
<keyword evidence="9 12" id="KW-0472">Membrane</keyword>
<evidence type="ECO:0000256" key="10">
    <source>
        <dbReference type="ARBA" id="ARBA00034269"/>
    </source>
</evidence>
<evidence type="ECO:0000256" key="2">
    <source>
        <dbReference type="ARBA" id="ARBA00009765"/>
    </source>
</evidence>
<reference evidence="13" key="1">
    <citation type="journal article" date="2022" name="Proc. Natl. Acad. Sci. U.S.A.">
        <title>Life cycle and functional genomics of the unicellular red alga Galdieria for elucidating algal and plant evolution and industrial use.</title>
        <authorList>
            <person name="Hirooka S."/>
            <person name="Itabashi T."/>
            <person name="Ichinose T.M."/>
            <person name="Onuma R."/>
            <person name="Fujiwara T."/>
            <person name="Yamashita S."/>
            <person name="Jong L.W."/>
            <person name="Tomita R."/>
            <person name="Iwane A.H."/>
            <person name="Miyagishima S.Y."/>
        </authorList>
    </citation>
    <scope>NUCLEOTIDE SEQUENCE</scope>
    <source>
        <strain evidence="13">NBRC 102759</strain>
    </source>
</reference>
<dbReference type="InterPro" id="IPR045863">
    <property type="entry name" value="CorA_TM1_TM2"/>
</dbReference>
<keyword evidence="8" id="KW-0406">Ion transport</keyword>
<dbReference type="AlphaFoldDB" id="A0A9C7PX82"/>
<dbReference type="NCBIfam" id="TIGR00383">
    <property type="entry name" value="corA"/>
    <property type="match status" value="1"/>
</dbReference>
<accession>A0A9C7PX82</accession>
<keyword evidence="7 12" id="KW-1133">Transmembrane helix</keyword>
<dbReference type="Gene3D" id="3.30.460.20">
    <property type="entry name" value="CorA soluble domain-like"/>
    <property type="match status" value="1"/>
</dbReference>
<dbReference type="GO" id="GO:0005886">
    <property type="term" value="C:plasma membrane"/>
    <property type="evidence" value="ECO:0007669"/>
    <property type="project" value="UniProtKB-SubCell"/>
</dbReference>
<comment type="catalytic activity">
    <reaction evidence="10">
        <text>Mg(2+)(in) = Mg(2+)(out)</text>
        <dbReference type="Rhea" id="RHEA:29827"/>
        <dbReference type="ChEBI" id="CHEBI:18420"/>
    </reaction>
</comment>
<protein>
    <recommendedName>
        <fullName evidence="15">Magnesium transport protein CorA</fullName>
    </recommendedName>
</protein>
<evidence type="ECO:0000256" key="1">
    <source>
        <dbReference type="ARBA" id="ARBA00004651"/>
    </source>
</evidence>
<dbReference type="InterPro" id="IPR004488">
    <property type="entry name" value="Mg/Co-transport_prot_CorA"/>
</dbReference>
<dbReference type="EMBL" id="BQMJ01000030">
    <property type="protein sequence ID" value="GJQ12120.1"/>
    <property type="molecule type" value="Genomic_DNA"/>
</dbReference>
<evidence type="ECO:0008006" key="15">
    <source>
        <dbReference type="Google" id="ProtNLM"/>
    </source>
</evidence>
<evidence type="ECO:0000256" key="8">
    <source>
        <dbReference type="ARBA" id="ARBA00023065"/>
    </source>
</evidence>
<dbReference type="InterPro" id="IPR002523">
    <property type="entry name" value="MgTranspt_CorA/ZnTranspt_ZntB"/>
</dbReference>
<keyword evidence="6" id="KW-0460">Magnesium</keyword>
<dbReference type="SUPFAM" id="SSF144083">
    <property type="entry name" value="Magnesium transport protein CorA, transmembrane region"/>
    <property type="match status" value="1"/>
</dbReference>
<evidence type="ECO:0000313" key="13">
    <source>
        <dbReference type="EMBL" id="GJQ12120.1"/>
    </source>
</evidence>
<sequence>MTSEVLQNPFSITICEFGETFFKVTYPSSVSEVFQRHISKQEGLRWIHTILSDLVSSEDSSIDILEQLSKEFNLHPLAVEDIRCSSTRPKVDKYGEMLFVVTHSPSIVSTENEYQLLLEELNILLVEKDSTILTFERQEKNTTSTAWISDVREKLASNGDNFSKNLSLVLYLLVDKLTDNFFPVLEHYGEKIEEIESMLMMENRSYLIREINLLKRDIFILRRSTWPLREVLKKFLVLPEIHSDMKPYLQDCLDHVIQIIDILEVYRDSALGLVDIYLSGVSYNMQEIMKTLTIISTIFIPLTFMAGVYGMNFPRIPELHYGHGYTVFWLMALFIVGLEIFIFRKRGWIGS</sequence>
<keyword evidence="14" id="KW-1185">Reference proteome</keyword>
<comment type="caution">
    <text evidence="13">The sequence shown here is derived from an EMBL/GenBank/DDBJ whole genome shotgun (WGS) entry which is preliminary data.</text>
</comment>
<evidence type="ECO:0000313" key="14">
    <source>
        <dbReference type="Proteomes" id="UP001061958"/>
    </source>
</evidence>
<evidence type="ECO:0000256" key="6">
    <source>
        <dbReference type="ARBA" id="ARBA00022842"/>
    </source>
</evidence>
<keyword evidence="3" id="KW-0813">Transport</keyword>
<feature type="transmembrane region" description="Helical" evidence="12">
    <location>
        <begin position="292"/>
        <end position="311"/>
    </location>
</feature>